<proteinExistence type="predicted"/>
<gene>
    <name evidence="3" type="ORF">ElyMa_002512400</name>
</gene>
<dbReference type="AlphaFoldDB" id="A0AAV4GSS1"/>
<dbReference type="EMBL" id="BMAT01005143">
    <property type="protein sequence ID" value="GFR88225.1"/>
    <property type="molecule type" value="Genomic_DNA"/>
</dbReference>
<dbReference type="SMART" id="SM00034">
    <property type="entry name" value="CLECT"/>
    <property type="match status" value="1"/>
</dbReference>
<evidence type="ECO:0000313" key="3">
    <source>
        <dbReference type="EMBL" id="GFR88225.1"/>
    </source>
</evidence>
<dbReference type="Pfam" id="PF00059">
    <property type="entry name" value="Lectin_C"/>
    <property type="match status" value="1"/>
</dbReference>
<dbReference type="Gene3D" id="3.10.100.10">
    <property type="entry name" value="Mannose-Binding Protein A, subunit A"/>
    <property type="match status" value="1"/>
</dbReference>
<sequence>MGGLEQLGNNTRRLLANHHSCKTLCVTESCLESGPKMSNKATFVFLCITIMVWMRPTHCHQAVYMIAMPDPNCCDSYDAHSISCITDVELSSMENVTSLTVYASQGDFDGSEQYDVSGKIGTGKDSTSQLAFSWKSPMVREVKRYKCEVKGVEASGREVTISVTAESPSKELTVDTDDQTTKENQDVVANVTKEIADNIENLDSDSNVVVPAECRPAAINVSQLEASQETILHGVANSTEELGQNIQNVDTCIEALQRKVKRMEESNNAEIQTVTDLSRELSSLTHLYKTTNLLKNFEQLGTFQGKRYYASKKEVTFDIWAADTQCSKLGGYLVEIDDQAEYNFLKGEISDVQGDRFLSGANSVNGQGDYRNWHSNMPVTFFQWKSNKTHSKPCIELHRSSDFKYNDIACSSKAKFVCETPM</sequence>
<feature type="domain" description="C-type lectin" evidence="2">
    <location>
        <begin position="303"/>
        <end position="419"/>
    </location>
</feature>
<dbReference type="Proteomes" id="UP000762676">
    <property type="component" value="Unassembled WGS sequence"/>
</dbReference>
<feature type="coiled-coil region" evidence="1">
    <location>
        <begin position="246"/>
        <end position="273"/>
    </location>
</feature>
<dbReference type="SUPFAM" id="SSF56436">
    <property type="entry name" value="C-type lectin-like"/>
    <property type="match status" value="1"/>
</dbReference>
<comment type="caution">
    <text evidence="3">The sequence shown here is derived from an EMBL/GenBank/DDBJ whole genome shotgun (WGS) entry which is preliminary data.</text>
</comment>
<evidence type="ECO:0000259" key="2">
    <source>
        <dbReference type="PROSITE" id="PS50041"/>
    </source>
</evidence>
<organism evidence="3 4">
    <name type="scientific">Elysia marginata</name>
    <dbReference type="NCBI Taxonomy" id="1093978"/>
    <lineage>
        <taxon>Eukaryota</taxon>
        <taxon>Metazoa</taxon>
        <taxon>Spiralia</taxon>
        <taxon>Lophotrochozoa</taxon>
        <taxon>Mollusca</taxon>
        <taxon>Gastropoda</taxon>
        <taxon>Heterobranchia</taxon>
        <taxon>Euthyneura</taxon>
        <taxon>Panpulmonata</taxon>
        <taxon>Sacoglossa</taxon>
        <taxon>Placobranchoidea</taxon>
        <taxon>Plakobranchidae</taxon>
        <taxon>Elysia</taxon>
    </lineage>
</organism>
<evidence type="ECO:0000313" key="4">
    <source>
        <dbReference type="Proteomes" id="UP000762676"/>
    </source>
</evidence>
<evidence type="ECO:0000256" key="1">
    <source>
        <dbReference type="SAM" id="Coils"/>
    </source>
</evidence>
<dbReference type="InterPro" id="IPR016186">
    <property type="entry name" value="C-type_lectin-like/link_sf"/>
</dbReference>
<dbReference type="InterPro" id="IPR016187">
    <property type="entry name" value="CTDL_fold"/>
</dbReference>
<name>A0AAV4GSS1_9GAST</name>
<dbReference type="CDD" id="cd00037">
    <property type="entry name" value="CLECT"/>
    <property type="match status" value="1"/>
</dbReference>
<reference evidence="3 4" key="1">
    <citation type="journal article" date="2021" name="Elife">
        <title>Chloroplast acquisition without the gene transfer in kleptoplastic sea slugs, Plakobranchus ocellatus.</title>
        <authorList>
            <person name="Maeda T."/>
            <person name="Takahashi S."/>
            <person name="Yoshida T."/>
            <person name="Shimamura S."/>
            <person name="Takaki Y."/>
            <person name="Nagai Y."/>
            <person name="Toyoda A."/>
            <person name="Suzuki Y."/>
            <person name="Arimoto A."/>
            <person name="Ishii H."/>
            <person name="Satoh N."/>
            <person name="Nishiyama T."/>
            <person name="Hasebe M."/>
            <person name="Maruyama T."/>
            <person name="Minagawa J."/>
            <person name="Obokata J."/>
            <person name="Shigenobu S."/>
        </authorList>
    </citation>
    <scope>NUCLEOTIDE SEQUENCE [LARGE SCALE GENOMIC DNA]</scope>
</reference>
<dbReference type="PROSITE" id="PS50041">
    <property type="entry name" value="C_TYPE_LECTIN_2"/>
    <property type="match status" value="1"/>
</dbReference>
<protein>
    <submittedName>
        <fullName evidence="3">Macrophage mannose receptor 1-like</fullName>
    </submittedName>
</protein>
<dbReference type="InterPro" id="IPR001304">
    <property type="entry name" value="C-type_lectin-like"/>
</dbReference>
<keyword evidence="1" id="KW-0175">Coiled coil</keyword>
<accession>A0AAV4GSS1</accession>
<keyword evidence="3" id="KW-0675">Receptor</keyword>
<keyword evidence="4" id="KW-1185">Reference proteome</keyword>